<dbReference type="Gene3D" id="3.30.1050.10">
    <property type="entry name" value="SCP2 sterol-binding domain"/>
    <property type="match status" value="1"/>
</dbReference>
<accession>A0A0K1PR73</accession>
<feature type="domain" description="SCP2" evidence="1">
    <location>
        <begin position="18"/>
        <end position="106"/>
    </location>
</feature>
<protein>
    <submittedName>
        <fullName evidence="2">Sterol-binding domain protein</fullName>
    </submittedName>
</protein>
<sequence>MAVDIKKLFNEELPAALQKNAEDAKTIGAKYQMNITGEGEWFIDVSSTGPVCKAGSEPADCTITIAAEDFQKLVENPQANGMQLFFAGKLKVAGNQMLAMKLQKLFSYK</sequence>
<dbReference type="GO" id="GO:0005829">
    <property type="term" value="C:cytosol"/>
    <property type="evidence" value="ECO:0007669"/>
    <property type="project" value="TreeGrafter"/>
</dbReference>
<proteinExistence type="predicted"/>
<evidence type="ECO:0000259" key="1">
    <source>
        <dbReference type="Pfam" id="PF02036"/>
    </source>
</evidence>
<dbReference type="InterPro" id="IPR003033">
    <property type="entry name" value="SCP2_sterol-bd_dom"/>
</dbReference>
<dbReference type="KEGG" id="llu:AKJ09_02697"/>
<dbReference type="PANTHER" id="PTHR10094:SF25">
    <property type="entry name" value="SCP2 STEROL-BINDING DOMAIN-CONTAINING PROTEIN 1"/>
    <property type="match status" value="1"/>
</dbReference>
<name>A0A0K1PR73_9BACT</name>
<organism evidence="2 3">
    <name type="scientific">Labilithrix luteola</name>
    <dbReference type="NCBI Taxonomy" id="1391654"/>
    <lineage>
        <taxon>Bacteria</taxon>
        <taxon>Pseudomonadati</taxon>
        <taxon>Myxococcota</taxon>
        <taxon>Polyangia</taxon>
        <taxon>Polyangiales</taxon>
        <taxon>Labilitrichaceae</taxon>
        <taxon>Labilithrix</taxon>
    </lineage>
</organism>
<dbReference type="PANTHER" id="PTHR10094">
    <property type="entry name" value="STEROL CARRIER PROTEIN 2 SCP-2 FAMILY PROTEIN"/>
    <property type="match status" value="1"/>
</dbReference>
<dbReference type="EMBL" id="CP012333">
    <property type="protein sequence ID" value="AKU96033.1"/>
    <property type="molecule type" value="Genomic_DNA"/>
</dbReference>
<dbReference type="RefSeq" id="WP_146647385.1">
    <property type="nucleotide sequence ID" value="NZ_CP012333.1"/>
</dbReference>
<evidence type="ECO:0000313" key="3">
    <source>
        <dbReference type="Proteomes" id="UP000064967"/>
    </source>
</evidence>
<reference evidence="2 3" key="1">
    <citation type="submission" date="2015-08" db="EMBL/GenBank/DDBJ databases">
        <authorList>
            <person name="Babu N.S."/>
            <person name="Beckwith C.J."/>
            <person name="Beseler K.G."/>
            <person name="Brison A."/>
            <person name="Carone J.V."/>
            <person name="Caskin T.P."/>
            <person name="Diamond M."/>
            <person name="Durham M.E."/>
            <person name="Foxe J.M."/>
            <person name="Go M."/>
            <person name="Henderson B.A."/>
            <person name="Jones I.B."/>
            <person name="McGettigan J.A."/>
            <person name="Micheletti S.J."/>
            <person name="Nasrallah M.E."/>
            <person name="Ortiz D."/>
            <person name="Piller C.R."/>
            <person name="Privatt S.R."/>
            <person name="Schneider S.L."/>
            <person name="Sharp S."/>
            <person name="Smith T.C."/>
            <person name="Stanton J.D."/>
            <person name="Ullery H.E."/>
            <person name="Wilson R.J."/>
            <person name="Serrano M.G."/>
            <person name="Buck G."/>
            <person name="Lee V."/>
            <person name="Wang Y."/>
            <person name="Carvalho R."/>
            <person name="Voegtly L."/>
            <person name="Shi R."/>
            <person name="Duckworth R."/>
            <person name="Johnson A."/>
            <person name="Loviza R."/>
            <person name="Walstead R."/>
            <person name="Shah Z."/>
            <person name="Kiflezghi M."/>
            <person name="Wade K."/>
            <person name="Ball S.L."/>
            <person name="Bradley K.W."/>
            <person name="Asai D.J."/>
            <person name="Bowman C.A."/>
            <person name="Russell D.A."/>
            <person name="Pope W.H."/>
            <person name="Jacobs-Sera D."/>
            <person name="Hendrix R.W."/>
            <person name="Hatfull G.F."/>
        </authorList>
    </citation>
    <scope>NUCLEOTIDE SEQUENCE [LARGE SCALE GENOMIC DNA]</scope>
    <source>
        <strain evidence="2 3">DSM 27648</strain>
    </source>
</reference>
<dbReference type="InterPro" id="IPR036527">
    <property type="entry name" value="SCP2_sterol-bd_dom_sf"/>
</dbReference>
<dbReference type="OrthoDB" id="5521228at2"/>
<keyword evidence="3" id="KW-1185">Reference proteome</keyword>
<dbReference type="SUPFAM" id="SSF55718">
    <property type="entry name" value="SCP-like"/>
    <property type="match status" value="1"/>
</dbReference>
<dbReference type="Proteomes" id="UP000064967">
    <property type="component" value="Chromosome"/>
</dbReference>
<evidence type="ECO:0000313" key="2">
    <source>
        <dbReference type="EMBL" id="AKU96033.1"/>
    </source>
</evidence>
<dbReference type="STRING" id="1391654.AKJ09_02697"/>
<dbReference type="AlphaFoldDB" id="A0A0K1PR73"/>
<gene>
    <name evidence="2" type="ORF">AKJ09_02697</name>
</gene>
<dbReference type="Pfam" id="PF02036">
    <property type="entry name" value="SCP2"/>
    <property type="match status" value="1"/>
</dbReference>